<organism evidence="7 8">
    <name type="scientific">Tumebacillus lacus</name>
    <dbReference type="NCBI Taxonomy" id="2995335"/>
    <lineage>
        <taxon>Bacteria</taxon>
        <taxon>Bacillati</taxon>
        <taxon>Bacillota</taxon>
        <taxon>Bacilli</taxon>
        <taxon>Bacillales</taxon>
        <taxon>Alicyclobacillaceae</taxon>
        <taxon>Tumebacillus</taxon>
    </lineage>
</organism>
<evidence type="ECO:0000313" key="8">
    <source>
        <dbReference type="Proteomes" id="UP001208017"/>
    </source>
</evidence>
<keyword evidence="4" id="KW-0521">NADP</keyword>
<reference evidence="7 8" key="1">
    <citation type="submission" date="2022-11" db="EMBL/GenBank/DDBJ databases">
        <title>Study of microbial diversity in lake waters.</title>
        <authorList>
            <person name="Zhang J."/>
        </authorList>
    </citation>
    <scope>NUCLEOTIDE SEQUENCE [LARGE SCALE GENOMIC DNA]</scope>
    <source>
        <strain evidence="7 8">DT12</strain>
    </source>
</reference>
<keyword evidence="3" id="KW-0274">FAD</keyword>
<dbReference type="RefSeq" id="WP_267151728.1">
    <property type="nucleotide sequence ID" value="NZ_JAPMLT010000004.1"/>
</dbReference>
<evidence type="ECO:0000259" key="6">
    <source>
        <dbReference type="Pfam" id="PF01593"/>
    </source>
</evidence>
<evidence type="ECO:0000313" key="7">
    <source>
        <dbReference type="EMBL" id="MCX7570484.1"/>
    </source>
</evidence>
<dbReference type="InterPro" id="IPR052206">
    <property type="entry name" value="Retinol_saturase"/>
</dbReference>
<gene>
    <name evidence="7" type="ORF">OS242_10975</name>
</gene>
<keyword evidence="1" id="KW-0285">Flavoprotein</keyword>
<dbReference type="InterPro" id="IPR036188">
    <property type="entry name" value="FAD/NAD-bd_sf"/>
</dbReference>
<name>A0ABT3X6W5_9BACL</name>
<feature type="domain" description="Amine oxidase" evidence="6">
    <location>
        <begin position="31"/>
        <end position="524"/>
    </location>
</feature>
<dbReference type="Pfam" id="PF01593">
    <property type="entry name" value="Amino_oxidase"/>
    <property type="match status" value="1"/>
</dbReference>
<evidence type="ECO:0000256" key="5">
    <source>
        <dbReference type="ARBA" id="ARBA00023027"/>
    </source>
</evidence>
<dbReference type="Gene3D" id="3.50.50.60">
    <property type="entry name" value="FAD/NAD(P)-binding domain"/>
    <property type="match status" value="2"/>
</dbReference>
<evidence type="ECO:0000256" key="2">
    <source>
        <dbReference type="ARBA" id="ARBA00022729"/>
    </source>
</evidence>
<keyword evidence="2" id="KW-0732">Signal</keyword>
<evidence type="ECO:0000256" key="3">
    <source>
        <dbReference type="ARBA" id="ARBA00022827"/>
    </source>
</evidence>
<keyword evidence="5" id="KW-0520">NAD</keyword>
<evidence type="ECO:0000256" key="4">
    <source>
        <dbReference type="ARBA" id="ARBA00022857"/>
    </source>
</evidence>
<dbReference type="PRINTS" id="PR00420">
    <property type="entry name" value="RNGMNOXGNASE"/>
</dbReference>
<dbReference type="Proteomes" id="UP001208017">
    <property type="component" value="Unassembled WGS sequence"/>
</dbReference>
<accession>A0ABT3X6W5</accession>
<dbReference type="PANTHER" id="PTHR46091">
    <property type="entry name" value="BLR7054 PROTEIN"/>
    <property type="match status" value="1"/>
</dbReference>
<dbReference type="SUPFAM" id="SSF51905">
    <property type="entry name" value="FAD/NAD(P)-binding domain"/>
    <property type="match status" value="1"/>
</dbReference>
<proteinExistence type="predicted"/>
<comment type="caution">
    <text evidence="7">The sequence shown here is derived from an EMBL/GenBank/DDBJ whole genome shotgun (WGS) entry which is preliminary data.</text>
</comment>
<dbReference type="PANTHER" id="PTHR46091:SF3">
    <property type="entry name" value="AMINE OXIDASE DOMAIN-CONTAINING PROTEIN"/>
    <property type="match status" value="1"/>
</dbReference>
<sequence>MSKVTGAVEQALKNPAPLASSYDAIVIGAGIGGLFCANFLAHAGVKTLLIERHDLVGGYMQGGWHRGFYFDYGTQSNEIKGAIEPALEVLGLSDRVTFHQCHHRFMTPDGLDLSYHTLDDAEREFSAAFPETADGIKKYFDYYRRVTEVSKMVNIDGLGSIIKGNSMEWMPDYHAYWKTKPYYEEMMEYDSIHSWRKAREFLGGDSRIARVLTHFGYRNQSCLSTGIFWHMWREDYFYNEGGKQVFMDMLADAFVERGGTLAMKTDVEEILIDGDTAVGVRLANGKVVRASNIISNADMKLTFEKLCGGHELLQPWIQQMRKTTLSEAFFSVYLGLDMPVEELNEHLKGAHHSWIFPTDNPVAEPFDLSFHGGLPVEISAPCLHDPSLAPEGQSSVVLQTFSFFDWMNRWNITADGRRAGDYRDTKKAVEQQIIENFAKVVPGVQDKIKFQFSSTPLTHKRYTMNEEGATGAWTWNPKRTFVKLTEQRVTTPIKNLYCGGHWALYPGGLLTATIAGKMAADCVIHGYDPEKAAASAEMVGSN</sequence>
<dbReference type="EMBL" id="JAPMLT010000004">
    <property type="protein sequence ID" value="MCX7570484.1"/>
    <property type="molecule type" value="Genomic_DNA"/>
</dbReference>
<dbReference type="InterPro" id="IPR002937">
    <property type="entry name" value="Amino_oxidase"/>
</dbReference>
<protein>
    <submittedName>
        <fullName evidence="7">NAD(P)/FAD-dependent oxidoreductase</fullName>
    </submittedName>
</protein>
<keyword evidence="8" id="KW-1185">Reference proteome</keyword>
<evidence type="ECO:0000256" key="1">
    <source>
        <dbReference type="ARBA" id="ARBA00022630"/>
    </source>
</evidence>